<evidence type="ECO:0000313" key="1">
    <source>
        <dbReference type="EMBL" id="OEU16945.1"/>
    </source>
</evidence>
<proteinExistence type="predicted"/>
<sequence length="108" mass="12771">MDDDDDDNYCDWCSKETKRRSLIMGSGFAPKWGKGEMVCTKCLNTKKSFYYKIKYIGRTMFATKTYYNKYWKNDERAKVLQEPTAINDDDYYGDNGEDDEDLFLTKKS</sequence>
<organism evidence="1 2">
    <name type="scientific">Fragilariopsis cylindrus CCMP1102</name>
    <dbReference type="NCBI Taxonomy" id="635003"/>
    <lineage>
        <taxon>Eukaryota</taxon>
        <taxon>Sar</taxon>
        <taxon>Stramenopiles</taxon>
        <taxon>Ochrophyta</taxon>
        <taxon>Bacillariophyta</taxon>
        <taxon>Bacillariophyceae</taxon>
        <taxon>Bacillariophycidae</taxon>
        <taxon>Bacillariales</taxon>
        <taxon>Bacillariaceae</taxon>
        <taxon>Fragilariopsis</taxon>
    </lineage>
</organism>
<dbReference type="Proteomes" id="UP000095751">
    <property type="component" value="Unassembled WGS sequence"/>
</dbReference>
<dbReference type="KEGG" id="fcy:FRACYDRAFT_239540"/>
<name>A0A1E7FFX4_9STRA</name>
<evidence type="ECO:0000313" key="2">
    <source>
        <dbReference type="Proteomes" id="UP000095751"/>
    </source>
</evidence>
<dbReference type="InParanoid" id="A0A1E7FFX4"/>
<dbReference type="EMBL" id="KV784358">
    <property type="protein sequence ID" value="OEU16945.1"/>
    <property type="molecule type" value="Genomic_DNA"/>
</dbReference>
<protein>
    <submittedName>
        <fullName evidence="1">Uncharacterized protein</fullName>
    </submittedName>
</protein>
<dbReference type="AlphaFoldDB" id="A0A1E7FFX4"/>
<accession>A0A1E7FFX4</accession>
<gene>
    <name evidence="1" type="ORF">FRACYDRAFT_239540</name>
</gene>
<reference evidence="1 2" key="1">
    <citation type="submission" date="2016-09" db="EMBL/GenBank/DDBJ databases">
        <title>Extensive genetic diversity and differential bi-allelic expression allows diatom success in the polar Southern Ocean.</title>
        <authorList>
            <consortium name="DOE Joint Genome Institute"/>
            <person name="Mock T."/>
            <person name="Otillar R.P."/>
            <person name="Strauss J."/>
            <person name="Dupont C."/>
            <person name="Frickenhaus S."/>
            <person name="Maumus F."/>
            <person name="Mcmullan M."/>
            <person name="Sanges R."/>
            <person name="Schmutz J."/>
            <person name="Toseland A."/>
            <person name="Valas R."/>
            <person name="Veluchamy A."/>
            <person name="Ward B.J."/>
            <person name="Allen A."/>
            <person name="Barry K."/>
            <person name="Falciatore A."/>
            <person name="Ferrante M."/>
            <person name="Fortunato A.E."/>
            <person name="Gloeckner G."/>
            <person name="Gruber A."/>
            <person name="Hipkin R."/>
            <person name="Janech M."/>
            <person name="Kroth P."/>
            <person name="Leese F."/>
            <person name="Lindquist E."/>
            <person name="Lyon B.R."/>
            <person name="Martin J."/>
            <person name="Mayer C."/>
            <person name="Parker M."/>
            <person name="Quesneville H."/>
            <person name="Raymond J."/>
            <person name="Uhlig C."/>
            <person name="Valentin K.U."/>
            <person name="Worden A.Z."/>
            <person name="Armbrust E.V."/>
            <person name="Bowler C."/>
            <person name="Green B."/>
            <person name="Moulton V."/>
            <person name="Van Oosterhout C."/>
            <person name="Grigoriev I."/>
        </authorList>
    </citation>
    <scope>NUCLEOTIDE SEQUENCE [LARGE SCALE GENOMIC DNA]</scope>
    <source>
        <strain evidence="1 2">CCMP1102</strain>
    </source>
</reference>
<keyword evidence="2" id="KW-1185">Reference proteome</keyword>